<dbReference type="PANTHER" id="PTHR30265">
    <property type="entry name" value="RHO-INTERACTING TRANSCRIPTION TERMINATION FACTOR NUSG"/>
    <property type="match status" value="1"/>
</dbReference>
<keyword evidence="4" id="KW-0804">Transcription</keyword>
<feature type="domain" description="KOW" evidence="6">
    <location>
        <begin position="170"/>
        <end position="197"/>
    </location>
</feature>
<dbReference type="GO" id="GO:0032784">
    <property type="term" value="P:regulation of DNA-templated transcription elongation"/>
    <property type="evidence" value="ECO:0007669"/>
    <property type="project" value="InterPro"/>
</dbReference>
<dbReference type="Pfam" id="PF00467">
    <property type="entry name" value="KOW"/>
    <property type="match status" value="1"/>
</dbReference>
<protein>
    <recommendedName>
        <fullName evidence="8">NusG-like N-terminal domain-containing protein</fullName>
    </recommendedName>
</protein>
<dbReference type="InterPro" id="IPR008991">
    <property type="entry name" value="Translation_prot_SH3-like_sf"/>
</dbReference>
<sequence>MVSVLEQSEQIESVGDNDEAVVDLATLASEADVKVTPEPMSVGDEEPDDGMHWYVVHTYSGYERKVQQSLEERIRTLELGDQVAELLIPTEDIVEMKSGKKVVTAKKFFPGYLLIRMAMNDGLWHVVKNTPRVTGFVGSGSKPIPLPPHEVKKIVNRMEESVEAPKPKFHFQKGESVCIIDGPFTNFTGKVDEVDARRNTLKVMVSIFGRNTPVELDFFQVEKV</sequence>
<dbReference type="FunFam" id="2.30.30.30:FF:000002">
    <property type="entry name" value="Transcription termination/antitermination factor NusG"/>
    <property type="match status" value="1"/>
</dbReference>
<dbReference type="PROSITE" id="PS01014">
    <property type="entry name" value="NUSG"/>
    <property type="match status" value="1"/>
</dbReference>
<evidence type="ECO:0000256" key="4">
    <source>
        <dbReference type="ARBA" id="ARBA00023163"/>
    </source>
</evidence>
<keyword evidence="3" id="KW-0805">Transcription regulation</keyword>
<dbReference type="SMART" id="SM00738">
    <property type="entry name" value="NGN"/>
    <property type="match status" value="1"/>
</dbReference>
<dbReference type="PRINTS" id="PR00338">
    <property type="entry name" value="NUSGTNSCPFCT"/>
</dbReference>
<dbReference type="CDD" id="cd09891">
    <property type="entry name" value="NGN_Bact_1"/>
    <property type="match status" value="1"/>
</dbReference>
<organism evidence="7">
    <name type="scientific">marine metagenome</name>
    <dbReference type="NCBI Taxonomy" id="408172"/>
    <lineage>
        <taxon>unclassified sequences</taxon>
        <taxon>metagenomes</taxon>
        <taxon>ecological metagenomes</taxon>
    </lineage>
</organism>
<gene>
    <name evidence="7" type="ORF">METZ01_LOCUS70504</name>
</gene>
<evidence type="ECO:0000259" key="5">
    <source>
        <dbReference type="SMART" id="SM00738"/>
    </source>
</evidence>
<dbReference type="EMBL" id="UINC01004898">
    <property type="protein sequence ID" value="SVA17650.1"/>
    <property type="molecule type" value="Genomic_DNA"/>
</dbReference>
<dbReference type="GO" id="GO:0005829">
    <property type="term" value="C:cytosol"/>
    <property type="evidence" value="ECO:0007669"/>
    <property type="project" value="UniProtKB-ARBA"/>
</dbReference>
<dbReference type="InterPro" id="IPR043425">
    <property type="entry name" value="NusG-like"/>
</dbReference>
<dbReference type="PANTHER" id="PTHR30265:SF2">
    <property type="entry name" value="TRANSCRIPTION TERMINATION_ANTITERMINATION PROTEIN NUSG"/>
    <property type="match status" value="1"/>
</dbReference>
<accession>A0A381TNK8</accession>
<dbReference type="InterPro" id="IPR005824">
    <property type="entry name" value="KOW"/>
</dbReference>
<evidence type="ECO:0000256" key="3">
    <source>
        <dbReference type="ARBA" id="ARBA00023015"/>
    </source>
</evidence>
<name>A0A381TNK8_9ZZZZ</name>
<dbReference type="InterPro" id="IPR047050">
    <property type="entry name" value="NGN"/>
</dbReference>
<dbReference type="Gene3D" id="3.30.70.940">
    <property type="entry name" value="NusG, N-terminal domain"/>
    <property type="match status" value="1"/>
</dbReference>
<reference evidence="7" key="1">
    <citation type="submission" date="2018-05" db="EMBL/GenBank/DDBJ databases">
        <authorList>
            <person name="Lanie J.A."/>
            <person name="Ng W.-L."/>
            <person name="Kazmierczak K.M."/>
            <person name="Andrzejewski T.M."/>
            <person name="Davidsen T.M."/>
            <person name="Wayne K.J."/>
            <person name="Tettelin H."/>
            <person name="Glass J.I."/>
            <person name="Rusch D."/>
            <person name="Podicherti R."/>
            <person name="Tsui H.-C.T."/>
            <person name="Winkler M.E."/>
        </authorList>
    </citation>
    <scope>NUCLEOTIDE SEQUENCE</scope>
</reference>
<keyword evidence="1" id="KW-0806">Transcription termination</keyword>
<evidence type="ECO:0000313" key="7">
    <source>
        <dbReference type="EMBL" id="SVA17650.1"/>
    </source>
</evidence>
<dbReference type="InterPro" id="IPR006645">
    <property type="entry name" value="NGN-like_dom"/>
</dbReference>
<dbReference type="SUPFAM" id="SSF82679">
    <property type="entry name" value="N-utilization substance G protein NusG, N-terminal domain"/>
    <property type="match status" value="1"/>
</dbReference>
<evidence type="ECO:0000256" key="2">
    <source>
        <dbReference type="ARBA" id="ARBA00022814"/>
    </source>
</evidence>
<dbReference type="SMART" id="SM00739">
    <property type="entry name" value="KOW"/>
    <property type="match status" value="1"/>
</dbReference>
<evidence type="ECO:0000259" key="6">
    <source>
        <dbReference type="SMART" id="SM00739"/>
    </source>
</evidence>
<dbReference type="GO" id="GO:0006354">
    <property type="term" value="P:DNA-templated transcription elongation"/>
    <property type="evidence" value="ECO:0007669"/>
    <property type="project" value="InterPro"/>
</dbReference>
<evidence type="ECO:0000256" key="1">
    <source>
        <dbReference type="ARBA" id="ARBA00022472"/>
    </source>
</evidence>
<dbReference type="SUPFAM" id="SSF50104">
    <property type="entry name" value="Translation proteins SH3-like domain"/>
    <property type="match status" value="1"/>
</dbReference>
<dbReference type="InterPro" id="IPR014722">
    <property type="entry name" value="Rib_uL2_dom2"/>
</dbReference>
<dbReference type="HAMAP" id="MF_00948">
    <property type="entry name" value="NusG"/>
    <property type="match status" value="1"/>
</dbReference>
<dbReference type="InterPro" id="IPR001062">
    <property type="entry name" value="Transcrpt_antiterm_NusG"/>
</dbReference>
<dbReference type="NCBIfam" id="TIGR00922">
    <property type="entry name" value="nusG"/>
    <property type="match status" value="1"/>
</dbReference>
<feature type="domain" description="NusG-like N-terminal" evidence="5">
    <location>
        <begin position="50"/>
        <end position="158"/>
    </location>
</feature>
<dbReference type="InterPro" id="IPR036735">
    <property type="entry name" value="NGN_dom_sf"/>
</dbReference>
<dbReference type="AlphaFoldDB" id="A0A381TNK8"/>
<dbReference type="GO" id="GO:0006353">
    <property type="term" value="P:DNA-templated transcription termination"/>
    <property type="evidence" value="ECO:0007669"/>
    <property type="project" value="UniProtKB-KW"/>
</dbReference>
<proteinExistence type="inferred from homology"/>
<dbReference type="Gene3D" id="2.30.30.30">
    <property type="match status" value="1"/>
</dbReference>
<keyword evidence="2" id="KW-0889">Transcription antitermination</keyword>
<dbReference type="InterPro" id="IPR015869">
    <property type="entry name" value="Transcrpt_antiterm_NusG_bac_CS"/>
</dbReference>
<dbReference type="CDD" id="cd06091">
    <property type="entry name" value="KOW_NusG"/>
    <property type="match status" value="1"/>
</dbReference>
<dbReference type="Pfam" id="PF02357">
    <property type="entry name" value="NusG"/>
    <property type="match status" value="1"/>
</dbReference>
<evidence type="ECO:0008006" key="8">
    <source>
        <dbReference type="Google" id="ProtNLM"/>
    </source>
</evidence>
<dbReference type="GO" id="GO:0031564">
    <property type="term" value="P:transcription antitermination"/>
    <property type="evidence" value="ECO:0007669"/>
    <property type="project" value="UniProtKB-KW"/>
</dbReference>